<dbReference type="PROSITE" id="PS51257">
    <property type="entry name" value="PROKAR_LIPOPROTEIN"/>
    <property type="match status" value="1"/>
</dbReference>
<dbReference type="RefSeq" id="WP_073025318.1">
    <property type="nucleotide sequence ID" value="NZ_FQZS01000007.1"/>
</dbReference>
<feature type="signal peptide" evidence="6">
    <location>
        <begin position="1"/>
        <end position="23"/>
    </location>
</feature>
<feature type="chain" id="PRO_5012816277" evidence="6">
    <location>
        <begin position="24"/>
        <end position="715"/>
    </location>
</feature>
<dbReference type="EMBL" id="FQZS01000007">
    <property type="protein sequence ID" value="SHI74490.1"/>
    <property type="molecule type" value="Genomic_DNA"/>
</dbReference>
<reference evidence="7 8" key="1">
    <citation type="submission" date="2016-11" db="EMBL/GenBank/DDBJ databases">
        <authorList>
            <person name="Jaros S."/>
            <person name="Januszkiewicz K."/>
            <person name="Wedrychowicz H."/>
        </authorList>
    </citation>
    <scope>NUCLEOTIDE SEQUENCE [LARGE SCALE GENOMIC DNA]</scope>
    <source>
        <strain evidence="7 8">DSM 19022</strain>
    </source>
</reference>
<dbReference type="STRING" id="1122184.SAMN02745176_01190"/>
<evidence type="ECO:0000256" key="5">
    <source>
        <dbReference type="ARBA" id="ARBA00023288"/>
    </source>
</evidence>
<dbReference type="Proteomes" id="UP000184442">
    <property type="component" value="Unassembled WGS sequence"/>
</dbReference>
<dbReference type="SUPFAM" id="SSF75011">
    <property type="entry name" value="3-carboxy-cis,cis-mucoante lactonizing enzyme"/>
    <property type="match status" value="1"/>
</dbReference>
<evidence type="ECO:0000256" key="3">
    <source>
        <dbReference type="ARBA" id="ARBA00023136"/>
    </source>
</evidence>
<dbReference type="InterPro" id="IPR011042">
    <property type="entry name" value="6-blade_b-propeller_TolB-like"/>
</dbReference>
<dbReference type="Pfam" id="PF01547">
    <property type="entry name" value="SBP_bac_1"/>
    <property type="match status" value="1"/>
</dbReference>
<dbReference type="InterPro" id="IPR006059">
    <property type="entry name" value="SBP"/>
</dbReference>
<evidence type="ECO:0000256" key="4">
    <source>
        <dbReference type="ARBA" id="ARBA00023139"/>
    </source>
</evidence>
<accession>A0A1M6DMS2</accession>
<dbReference type="OrthoDB" id="383937at2"/>
<dbReference type="PANTHER" id="PTHR43649">
    <property type="entry name" value="ARABINOSE-BINDING PROTEIN-RELATED"/>
    <property type="match status" value="1"/>
</dbReference>
<evidence type="ECO:0000256" key="1">
    <source>
        <dbReference type="ARBA" id="ARBA00022475"/>
    </source>
</evidence>
<organism evidence="7 8">
    <name type="scientific">Lutispora thermophila DSM 19022</name>
    <dbReference type="NCBI Taxonomy" id="1122184"/>
    <lineage>
        <taxon>Bacteria</taxon>
        <taxon>Bacillati</taxon>
        <taxon>Bacillota</taxon>
        <taxon>Clostridia</taxon>
        <taxon>Lutisporales</taxon>
        <taxon>Lutisporaceae</taxon>
        <taxon>Lutispora</taxon>
    </lineage>
</organism>
<keyword evidence="8" id="KW-1185">Reference proteome</keyword>
<dbReference type="AlphaFoldDB" id="A0A1M6DMS2"/>
<keyword evidence="5" id="KW-0449">Lipoprotein</keyword>
<protein>
    <submittedName>
        <fullName evidence="7">ABC-type glycerol-3-phosphate transport system, substrate-binding protein</fullName>
    </submittedName>
</protein>
<keyword evidence="2 6" id="KW-0732">Signal</keyword>
<dbReference type="InterPro" id="IPR050490">
    <property type="entry name" value="Bact_solute-bd_prot1"/>
</dbReference>
<evidence type="ECO:0000313" key="7">
    <source>
        <dbReference type="EMBL" id="SHI74490.1"/>
    </source>
</evidence>
<proteinExistence type="predicted"/>
<evidence type="ECO:0000313" key="8">
    <source>
        <dbReference type="Proteomes" id="UP000184442"/>
    </source>
</evidence>
<dbReference type="SUPFAM" id="SSF53850">
    <property type="entry name" value="Periplasmic binding protein-like II"/>
    <property type="match status" value="1"/>
</dbReference>
<gene>
    <name evidence="7" type="ORF">SAMN02745176_01190</name>
</gene>
<sequence>MKRTILFFMVISIIFTTSCGANTATVNNIEQEQFTYETNEIYSASGSKGVSSVAMGKNGELAVYNYYEKKIYIFDKDGTKVGETEVGEDWEGLLAFDNDNKLYVLLQHREKNEKNENVLLKRQLQIYDNQGNAVETQSGISEIKGESRYLTDETVERIEVDNHGNIYCLKVSQEVEVLDNKLKNIAMLQGKKFLDIALDEEDNLIGLCYDNGSQVYIEKVSGKDHKSIWKKEYGSDEEPKAIFYNKSTKTLYGFNEKGIFKYDDKGNIKGYIADAAQLSGLDNIYRFIVDEGEKIYIFGKDGSQSRLLTYIKTEKKEQEETEKKEIRLYSYYPNDDHIHQSMINVIRKFEQKYPDIKIKFEAHDNLQQINTELLTGKGPDILCGKYPAMGYITKGVFLDLNQMINEDSEFNREDYNEAVIEGSKYGDALYIMPITYIKQFYIGNKKLLEDNKIEVDIEWTWRDLYEIMEKVKSKGIYAAPIYPEEYILSRLVKDGLDYYIDWEKKEARFDFKEFRETLRLLKNIKSGNFEHPEAEPYPRNGRNMELLLNNTLFYPDFHSGKYESVYIHSPYSDNIILLPRPKPEYGDTKAFIAYNAGINSKSKYKDEAWEFIKFLLRDDIQSYIGEKDIPVNKRAGEKVLENQLERMRKYGFDADANLQAFKDINSSLNKNEALEVPDELFNTIWEEIKTYLSGNKSEDEVVKVMQNKVELYLNE</sequence>
<dbReference type="PANTHER" id="PTHR43649:SF33">
    <property type="entry name" value="POLYGALACTURONAN_RHAMNOGALACTURONAN-BINDING PROTEIN YTCQ"/>
    <property type="match status" value="1"/>
</dbReference>
<dbReference type="Gene3D" id="2.120.10.30">
    <property type="entry name" value="TolB, C-terminal domain"/>
    <property type="match status" value="1"/>
</dbReference>
<evidence type="ECO:0000256" key="2">
    <source>
        <dbReference type="ARBA" id="ARBA00022729"/>
    </source>
</evidence>
<keyword evidence="4" id="KW-0564">Palmitate</keyword>
<keyword evidence="3" id="KW-0472">Membrane</keyword>
<dbReference type="Gene3D" id="3.40.190.10">
    <property type="entry name" value="Periplasmic binding protein-like II"/>
    <property type="match status" value="1"/>
</dbReference>
<evidence type="ECO:0000256" key="6">
    <source>
        <dbReference type="SAM" id="SignalP"/>
    </source>
</evidence>
<keyword evidence="1" id="KW-1003">Cell membrane</keyword>
<name>A0A1M6DMS2_9FIRM</name>